<keyword evidence="2" id="KW-0472">Membrane</keyword>
<organism evidence="3 4">
    <name type="scientific">Albula glossodonta</name>
    <name type="common">roundjaw bonefish</name>
    <dbReference type="NCBI Taxonomy" id="121402"/>
    <lineage>
        <taxon>Eukaryota</taxon>
        <taxon>Metazoa</taxon>
        <taxon>Chordata</taxon>
        <taxon>Craniata</taxon>
        <taxon>Vertebrata</taxon>
        <taxon>Euteleostomi</taxon>
        <taxon>Actinopterygii</taxon>
        <taxon>Neopterygii</taxon>
        <taxon>Teleostei</taxon>
        <taxon>Albuliformes</taxon>
        <taxon>Albulidae</taxon>
        <taxon>Albula</taxon>
    </lineage>
</organism>
<keyword evidence="2" id="KW-0812">Transmembrane</keyword>
<comment type="caution">
    <text evidence="3">The sequence shown here is derived from an EMBL/GenBank/DDBJ whole genome shotgun (WGS) entry which is preliminary data.</text>
</comment>
<dbReference type="AlphaFoldDB" id="A0A8T2PJZ0"/>
<reference evidence="3" key="1">
    <citation type="thesis" date="2021" institute="BYU ScholarsArchive" country="Provo, UT, USA">
        <title>Applications of and Algorithms for Genome Assembly and Genomic Analyses with an Emphasis on Marine Teleosts.</title>
        <authorList>
            <person name="Pickett B.D."/>
        </authorList>
    </citation>
    <scope>NUCLEOTIDE SEQUENCE</scope>
    <source>
        <strain evidence="3">HI-2016</strain>
    </source>
</reference>
<proteinExistence type="predicted"/>
<sequence length="197" mass="22089">MKWRRRPGWAMGEEEGFEDVQSDGPKSVQEKCRKEREAEEEERRAGMRCHQEQREISENQPSELDAAAPVITDSLLSLVSLHCTPHQSFDSVDFDLELTAEVRLEDGSSLAFLSSVTPRFHSPKHHLGPSAFNTETAVLSLEIQTGAAILECNTGSQKPLAFVPLYITIFTLISSIIPFTFSIIIILLPCWDSNQFP</sequence>
<name>A0A8T2PJZ0_9TELE</name>
<feature type="compositionally biased region" description="Basic and acidic residues" evidence="1">
    <location>
        <begin position="28"/>
        <end position="57"/>
    </location>
</feature>
<evidence type="ECO:0000256" key="2">
    <source>
        <dbReference type="SAM" id="Phobius"/>
    </source>
</evidence>
<accession>A0A8T2PJZ0</accession>
<dbReference type="Proteomes" id="UP000824540">
    <property type="component" value="Unassembled WGS sequence"/>
</dbReference>
<dbReference type="OrthoDB" id="1935339at2759"/>
<protein>
    <submittedName>
        <fullName evidence="3">Uncharacterized protein</fullName>
    </submittedName>
</protein>
<feature type="compositionally biased region" description="Acidic residues" evidence="1">
    <location>
        <begin position="12"/>
        <end position="21"/>
    </location>
</feature>
<feature type="transmembrane region" description="Helical" evidence="2">
    <location>
        <begin position="165"/>
        <end position="188"/>
    </location>
</feature>
<evidence type="ECO:0000313" key="4">
    <source>
        <dbReference type="Proteomes" id="UP000824540"/>
    </source>
</evidence>
<keyword evidence="2" id="KW-1133">Transmembrane helix</keyword>
<evidence type="ECO:0000313" key="3">
    <source>
        <dbReference type="EMBL" id="KAG9349972.1"/>
    </source>
</evidence>
<gene>
    <name evidence="3" type="ORF">JZ751_026325</name>
</gene>
<evidence type="ECO:0000256" key="1">
    <source>
        <dbReference type="SAM" id="MobiDB-lite"/>
    </source>
</evidence>
<feature type="region of interest" description="Disordered" evidence="1">
    <location>
        <begin position="1"/>
        <end position="60"/>
    </location>
</feature>
<keyword evidence="4" id="KW-1185">Reference proteome</keyword>
<dbReference type="EMBL" id="JAFBMS010000008">
    <property type="protein sequence ID" value="KAG9349972.1"/>
    <property type="molecule type" value="Genomic_DNA"/>
</dbReference>